<feature type="region of interest" description="Disordered" evidence="13">
    <location>
        <begin position="1794"/>
        <end position="1860"/>
    </location>
</feature>
<name>A0A4E9ED22_GIBZA</name>
<dbReference type="GO" id="GO:0003729">
    <property type="term" value="F:mRNA binding"/>
    <property type="evidence" value="ECO:0007669"/>
    <property type="project" value="TreeGrafter"/>
</dbReference>
<keyword evidence="7 11" id="KW-0694">RNA-binding</keyword>
<dbReference type="Pfam" id="PF00076">
    <property type="entry name" value="RRM_1"/>
    <property type="match status" value="5"/>
</dbReference>
<evidence type="ECO:0000256" key="2">
    <source>
        <dbReference type="ARBA" id="ARBA00008033"/>
    </source>
</evidence>
<evidence type="ECO:0000256" key="12">
    <source>
        <dbReference type="PROSITE-ProRule" id="PRU00505"/>
    </source>
</evidence>
<dbReference type="Pfam" id="PF01285">
    <property type="entry name" value="TEA"/>
    <property type="match status" value="1"/>
</dbReference>
<evidence type="ECO:0000256" key="1">
    <source>
        <dbReference type="ARBA" id="ARBA00004123"/>
    </source>
</evidence>
<dbReference type="SMART" id="SM00360">
    <property type="entry name" value="RRM"/>
    <property type="match status" value="5"/>
</dbReference>
<feature type="domain" description="RRM" evidence="14">
    <location>
        <begin position="509"/>
        <end position="581"/>
    </location>
</feature>
<feature type="domain" description="RRM" evidence="14">
    <location>
        <begin position="4"/>
        <end position="77"/>
    </location>
</feature>
<feature type="compositionally biased region" description="Polar residues" evidence="13">
    <location>
        <begin position="85"/>
        <end position="102"/>
    </location>
</feature>
<feature type="region of interest" description="Disordered" evidence="13">
    <location>
        <begin position="708"/>
        <end position="728"/>
    </location>
</feature>
<feature type="region of interest" description="Disordered" evidence="13">
    <location>
        <begin position="164"/>
        <end position="296"/>
    </location>
</feature>
<protein>
    <recommendedName>
        <fullName evidence="4">Multiple RNA-binding domain-containing protein 1</fullName>
    </recommendedName>
</protein>
<feature type="compositionally biased region" description="Basic and acidic residues" evidence="13">
    <location>
        <begin position="103"/>
        <end position="133"/>
    </location>
</feature>
<dbReference type="PANTHER" id="PTHR48039:SF5">
    <property type="entry name" value="RNA-BINDING PROTEIN 28"/>
    <property type="match status" value="1"/>
</dbReference>
<feature type="domain" description="RRM" evidence="14">
    <location>
        <begin position="626"/>
        <end position="709"/>
    </location>
</feature>
<keyword evidence="5" id="KW-0698">rRNA processing</keyword>
<dbReference type="PANTHER" id="PTHR48039">
    <property type="entry name" value="RNA-BINDING MOTIF PROTEIN 14B"/>
    <property type="match status" value="1"/>
</dbReference>
<dbReference type="EMBL" id="CAAKMV010000130">
    <property type="protein sequence ID" value="VIO57904.1"/>
    <property type="molecule type" value="Genomic_DNA"/>
</dbReference>
<evidence type="ECO:0000256" key="13">
    <source>
        <dbReference type="SAM" id="MobiDB-lite"/>
    </source>
</evidence>
<evidence type="ECO:0000256" key="9">
    <source>
        <dbReference type="ARBA" id="ARBA00023274"/>
    </source>
</evidence>
<feature type="domain" description="TEA" evidence="15">
    <location>
        <begin position="1130"/>
        <end position="1223"/>
    </location>
</feature>
<dbReference type="SUPFAM" id="SSF54928">
    <property type="entry name" value="RNA-binding domain, RBD"/>
    <property type="match status" value="3"/>
</dbReference>
<gene>
    <name evidence="16" type="ORF">FUG_LOCUS258020</name>
</gene>
<evidence type="ECO:0000256" key="3">
    <source>
        <dbReference type="ARBA" id="ARBA00008421"/>
    </source>
</evidence>
<feature type="compositionally biased region" description="Basic and acidic residues" evidence="13">
    <location>
        <begin position="205"/>
        <end position="221"/>
    </location>
</feature>
<dbReference type="CDD" id="cd12568">
    <property type="entry name" value="RRM3_MRD1"/>
    <property type="match status" value="1"/>
</dbReference>
<evidence type="ECO:0000256" key="10">
    <source>
        <dbReference type="ARBA" id="ARBA00057379"/>
    </source>
</evidence>
<dbReference type="FunFam" id="3.30.70.330:FF:000247">
    <property type="entry name" value="Multiple RNA-binding domain-containing protein 1"/>
    <property type="match status" value="1"/>
</dbReference>
<reference evidence="16" key="1">
    <citation type="submission" date="2019-04" db="EMBL/GenBank/DDBJ databases">
        <authorList>
            <person name="Melise S."/>
            <person name="Noan J."/>
            <person name="Okalmin O."/>
        </authorList>
    </citation>
    <scope>NUCLEOTIDE SEQUENCE</scope>
    <source>
        <strain evidence="16">FN9</strain>
    </source>
</reference>
<comment type="similarity">
    <text evidence="3">Belongs to the TEC1 family.</text>
</comment>
<evidence type="ECO:0000313" key="16">
    <source>
        <dbReference type="EMBL" id="VIO57904.1"/>
    </source>
</evidence>
<accession>A0A4E9ED22</accession>
<feature type="compositionally biased region" description="Basic and acidic residues" evidence="13">
    <location>
        <begin position="709"/>
        <end position="724"/>
    </location>
</feature>
<dbReference type="CDD" id="cd12320">
    <property type="entry name" value="RRM6_RBM19_RRM5_MRD1"/>
    <property type="match status" value="1"/>
</dbReference>
<dbReference type="GO" id="GO:1990904">
    <property type="term" value="C:ribonucleoprotein complex"/>
    <property type="evidence" value="ECO:0007669"/>
    <property type="project" value="UniProtKB-KW"/>
</dbReference>
<feature type="DNA-binding region" description="TEA" evidence="12">
    <location>
        <begin position="1130"/>
        <end position="1223"/>
    </location>
</feature>
<dbReference type="GO" id="GO:0003700">
    <property type="term" value="F:DNA-binding transcription factor activity"/>
    <property type="evidence" value="ECO:0007669"/>
    <property type="project" value="InterPro"/>
</dbReference>
<dbReference type="InterPro" id="IPR012677">
    <property type="entry name" value="Nucleotide-bd_a/b_plait_sf"/>
</dbReference>
<feature type="region of interest" description="Disordered" evidence="13">
    <location>
        <begin position="84"/>
        <end position="133"/>
    </location>
</feature>
<dbReference type="GO" id="GO:0005730">
    <property type="term" value="C:nucleolus"/>
    <property type="evidence" value="ECO:0007669"/>
    <property type="project" value="TreeGrafter"/>
</dbReference>
<sequence>MASSRIFIKGLPPNISEADFRKHFSAQGREITDVKLIPQRRIGYVGYKTSEDASKAVKYFNRSYIRMSKIAVETARPISDPALNRAQSAAHSKPASQPSTTIKGKEQSAEKDSDSTLRKRKRDEPQAVADPKLREFLHVMKEGREGAVDDGVHGGLGDGVAAVAANAVPEEESDDEYEQIPARKEKQRRIEPPAKPLVSETLPSHLKEAKPVSDMQDKAPAADEPVESADAAKPNPEKQEAVAEDDDWLRSRTNRLLDLVDPDDLERTPVQGPSATETDHAQGGDAMEITPADPPTADDVEVVEPVPVATGGEPAEDDLLEAIRRTSRLFVRNLPYSATEDDLRESFEQFGTVEEVHLPVNKSGTSKGFALILFTEPSGAVEAFQAMDGATFQGRIIHIIPASARRDTALDEFTLSKLPLKKQNMIRKKQEASTNTFNWNALYMSQDAVNASVANRLGVSKSELLDPTSADAAVKQAIAETSVIQETKSYFTANGVDLEAFKSKKRGDTAILVKNFPYGTTIDELRKLFEESGPVLRVLMPPSGTIAIVQFSQPNYAKSAFGNLAYRRIGDSVLFLEKAPSDIFTGGDQLDQAVSLKDRQAPTVQNLSVNDLLSRGDKPEEELETTSLFVRNLNFSTTTSRLAETFQSLDGFVSARVKTKMDPKKPGQTLSMGFGFVEFRTKGQAQAALKVMDGHVLEDHTLAVKASHKGLDAAEERRREDKAKKSAGQRTKIIIKNLPFQTTKKDIRSLFGTYGQLRSVRLPKKADYTPRGFAFADFVTPREAENALNSLRDTHLLGRKLVLDFAEADAVDAEEEIAKMQKKVGGQVNKVALQQLTGKGRSRRVATRLSVPVPVPGPDLARTTGLALDEPAALRRSPLARVMVTVERMACITRNAYSEWLRSGPESSKLPCAGGFCKHSQLAATTTDMSFPPGKVSTQTLLSSDAYIYPTIPRLEFLSTFSSSLVYSLSAFVESQTAFQLGQVYPSDLCCWHSFANTQTVAMSSSLYHPRPVLSSQRYTPSPDYLQDARRTYHDNSRLPLRETASNAQSHNFNSMVPCYSSQVGISPSVPASLPAPMIPSQSFECLYRVPTPRNQPRFQQRRPRNEVNPLYFWPAFRQYRNRQAHKDTQKDKGGVWRRPELEDAFVDSVLLMPHMGRRKFSMGGKLHGRNMLISEYIFTICVAILGSKEIFRIDNSNDSIEQMGRKQVSSHMQVVKKFFEDLRCFHFLFPAEEKKEPGSTNSDDYYDEEEQESFKSNPVLTALAEGRVPDVKPNYEYFSQLLALQSLISVRPKTAEVYVSSSEVKFRDEIAYDAQDAPLDTESFPHLNKYNNCDDSPSVLGKDVLLHEYTRSLDRTTSACVKTVTRRWQKDAPEIYETLELPTRDEECLLLEMCATLELHEHARFPSGSELTGFVEVAITNPNLQSHRWKCVTRLTRPSELHSDDKKSSVYTNETGIHRRGCSDSKPDCDCHSRPRQDIHVPFPAVEWASILSMAVQYPDVEHQRKKEKRTKGDDRKNLDRAGSKRKRSEDDGDAASWARRDLTGSDLICKVAMYQELWSCAPDSNRWVRQGIVFWRFNTTNQWYKYNPVFKPAGTSWRWLTVNDPMSRYHQQKALVYPSASMSLDSIMSPTPSINQHMTAAMNETFSSAWDPSVSLAQVPNATATNNGLTLFESFSGGLATPPPTAGLQGSYSGSFDHGMPPSTGVGFIPSTCSTAGESHPGTGHGHSHSAAYYDAQTTLADLKPVMSTVNPYQSPTTSSGLDLSSSLVYDNAECDTGLQGWDMPALDGWSTGAGSGSEWGSHHKVEPSSDQTALWTQSQWAQMAGDRDGSPRPMKRRRGDGIDSHIPPTMTAAAGGW</sequence>
<dbReference type="InterPro" id="IPR038096">
    <property type="entry name" value="TEA/ATTS_sf"/>
</dbReference>
<organism evidence="16">
    <name type="scientific">Gibberella zeae</name>
    <name type="common">Wheat head blight fungus</name>
    <name type="synonym">Fusarium graminearum</name>
    <dbReference type="NCBI Taxonomy" id="5518"/>
    <lineage>
        <taxon>Eukaryota</taxon>
        <taxon>Fungi</taxon>
        <taxon>Dikarya</taxon>
        <taxon>Ascomycota</taxon>
        <taxon>Pezizomycotina</taxon>
        <taxon>Sordariomycetes</taxon>
        <taxon>Hypocreomycetidae</taxon>
        <taxon>Hypocreales</taxon>
        <taxon>Nectriaceae</taxon>
        <taxon>Fusarium</taxon>
    </lineage>
</organism>
<comment type="subcellular location">
    <subcellularLocation>
        <location evidence="1">Nucleus</location>
    </subcellularLocation>
</comment>
<dbReference type="InterPro" id="IPR034482">
    <property type="entry name" value="Mrd1_RRM3"/>
</dbReference>
<feature type="domain" description="RRM" evidence="14">
    <location>
        <begin position="731"/>
        <end position="808"/>
    </location>
</feature>
<dbReference type="SMART" id="SM00426">
    <property type="entry name" value="TEA"/>
    <property type="match status" value="1"/>
</dbReference>
<evidence type="ECO:0000259" key="14">
    <source>
        <dbReference type="PROSITE" id="PS50102"/>
    </source>
</evidence>
<feature type="compositionally biased region" description="Basic and acidic residues" evidence="13">
    <location>
        <begin position="181"/>
        <end position="192"/>
    </location>
</feature>
<keyword evidence="9" id="KW-0687">Ribonucleoprotein</keyword>
<evidence type="ECO:0000256" key="4">
    <source>
        <dbReference type="ARBA" id="ARBA00013428"/>
    </source>
</evidence>
<feature type="compositionally biased region" description="Acidic residues" evidence="13">
    <location>
        <begin position="169"/>
        <end position="178"/>
    </location>
</feature>
<feature type="domain" description="RRM" evidence="14">
    <location>
        <begin position="327"/>
        <end position="404"/>
    </location>
</feature>
<dbReference type="InterPro" id="IPR000504">
    <property type="entry name" value="RRM_dom"/>
</dbReference>
<dbReference type="InterPro" id="IPR035979">
    <property type="entry name" value="RBD_domain_sf"/>
</dbReference>
<dbReference type="InterPro" id="IPR051945">
    <property type="entry name" value="RRM_MRD1_RNA_proc_ribogen"/>
</dbReference>
<feature type="compositionally biased region" description="Polar residues" evidence="13">
    <location>
        <begin position="1811"/>
        <end position="1824"/>
    </location>
</feature>
<proteinExistence type="inferred from homology"/>
<feature type="compositionally biased region" description="Basic and acidic residues" evidence="13">
    <location>
        <begin position="1502"/>
        <end position="1524"/>
    </location>
</feature>
<evidence type="ECO:0000256" key="5">
    <source>
        <dbReference type="ARBA" id="ARBA00022552"/>
    </source>
</evidence>
<comment type="similarity">
    <text evidence="2">Belongs to the RRM MRD1 family.</text>
</comment>
<evidence type="ECO:0000256" key="6">
    <source>
        <dbReference type="ARBA" id="ARBA00022737"/>
    </source>
</evidence>
<keyword evidence="8" id="KW-0539">Nucleus</keyword>
<evidence type="ECO:0000256" key="8">
    <source>
        <dbReference type="ARBA" id="ARBA00023242"/>
    </source>
</evidence>
<dbReference type="CDD" id="cd12565">
    <property type="entry name" value="RRM1_MRD1"/>
    <property type="match status" value="1"/>
</dbReference>
<dbReference type="FunFam" id="3.30.70.330:FF:000452">
    <property type="entry name" value="Multiple RNA-binding domain-containing protein 1"/>
    <property type="match status" value="1"/>
</dbReference>
<keyword evidence="6" id="KW-0677">Repeat</keyword>
<comment type="function">
    <text evidence="10">Involved in pre-rRNA processing.</text>
</comment>
<dbReference type="PROSITE" id="PS51088">
    <property type="entry name" value="TEA_2"/>
    <property type="match status" value="1"/>
</dbReference>
<dbReference type="InterPro" id="IPR000818">
    <property type="entry name" value="TEA/ATTS_dom"/>
</dbReference>
<feature type="region of interest" description="Disordered" evidence="13">
    <location>
        <begin position="1502"/>
        <end position="1537"/>
    </location>
</feature>
<dbReference type="PROSITE" id="PS50102">
    <property type="entry name" value="RRM"/>
    <property type="match status" value="5"/>
</dbReference>
<dbReference type="Gene3D" id="3.30.70.330">
    <property type="match status" value="5"/>
</dbReference>
<dbReference type="GO" id="GO:0006364">
    <property type="term" value="P:rRNA processing"/>
    <property type="evidence" value="ECO:0007669"/>
    <property type="project" value="UniProtKB-KW"/>
</dbReference>
<dbReference type="Gene3D" id="6.10.20.40">
    <property type="entry name" value="TEA/ATTS domain"/>
    <property type="match status" value="1"/>
</dbReference>
<evidence type="ECO:0000259" key="15">
    <source>
        <dbReference type="PROSITE" id="PS51088"/>
    </source>
</evidence>
<evidence type="ECO:0000256" key="7">
    <source>
        <dbReference type="ARBA" id="ARBA00022884"/>
    </source>
</evidence>
<evidence type="ECO:0000256" key="11">
    <source>
        <dbReference type="PROSITE-ProRule" id="PRU00176"/>
    </source>
</evidence>